<reference evidence="2" key="1">
    <citation type="journal article" date="2023" name="bioRxiv">
        <title>Improved chromosome-level genome assembly for marigold (Tagetes erecta).</title>
        <authorList>
            <person name="Jiang F."/>
            <person name="Yuan L."/>
            <person name="Wang S."/>
            <person name="Wang H."/>
            <person name="Xu D."/>
            <person name="Wang A."/>
            <person name="Fan W."/>
        </authorList>
    </citation>
    <scope>NUCLEOTIDE SEQUENCE</scope>
    <source>
        <strain evidence="2">WSJ</strain>
        <tissue evidence="2">Leaf</tissue>
    </source>
</reference>
<organism evidence="2 3">
    <name type="scientific">Tagetes erecta</name>
    <name type="common">African marigold</name>
    <dbReference type="NCBI Taxonomy" id="13708"/>
    <lineage>
        <taxon>Eukaryota</taxon>
        <taxon>Viridiplantae</taxon>
        <taxon>Streptophyta</taxon>
        <taxon>Embryophyta</taxon>
        <taxon>Tracheophyta</taxon>
        <taxon>Spermatophyta</taxon>
        <taxon>Magnoliopsida</taxon>
        <taxon>eudicotyledons</taxon>
        <taxon>Gunneridae</taxon>
        <taxon>Pentapetalae</taxon>
        <taxon>asterids</taxon>
        <taxon>campanulids</taxon>
        <taxon>Asterales</taxon>
        <taxon>Asteraceae</taxon>
        <taxon>Asteroideae</taxon>
        <taxon>Heliantheae alliance</taxon>
        <taxon>Tageteae</taxon>
        <taxon>Tagetes</taxon>
    </lineage>
</organism>
<protein>
    <submittedName>
        <fullName evidence="2">Uncharacterized protein</fullName>
    </submittedName>
</protein>
<dbReference type="Proteomes" id="UP001229421">
    <property type="component" value="Unassembled WGS sequence"/>
</dbReference>
<proteinExistence type="predicted"/>
<dbReference type="AlphaFoldDB" id="A0AAD8JWJ3"/>
<name>A0AAD8JWJ3_TARER</name>
<gene>
    <name evidence="2" type="ORF">QVD17_37703</name>
</gene>
<accession>A0AAD8JWJ3</accession>
<feature type="region of interest" description="Disordered" evidence="1">
    <location>
        <begin position="64"/>
        <end position="85"/>
    </location>
</feature>
<keyword evidence="3" id="KW-1185">Reference proteome</keyword>
<evidence type="ECO:0000313" key="2">
    <source>
        <dbReference type="EMBL" id="KAK1411158.1"/>
    </source>
</evidence>
<sequence>MSLSSSSSKDAIYVFYQTVIATARLVDDEVHRLLSVNSQSAKGLDSSFLHLSFAKGPNPVISLAISPGSGDQGDSLGCSRADYAP</sequence>
<dbReference type="EMBL" id="JAUHHV010000010">
    <property type="protein sequence ID" value="KAK1411158.1"/>
    <property type="molecule type" value="Genomic_DNA"/>
</dbReference>
<comment type="caution">
    <text evidence="2">The sequence shown here is derived from an EMBL/GenBank/DDBJ whole genome shotgun (WGS) entry which is preliminary data.</text>
</comment>
<evidence type="ECO:0000313" key="3">
    <source>
        <dbReference type="Proteomes" id="UP001229421"/>
    </source>
</evidence>
<evidence type="ECO:0000256" key="1">
    <source>
        <dbReference type="SAM" id="MobiDB-lite"/>
    </source>
</evidence>